<dbReference type="Pfam" id="PF00278">
    <property type="entry name" value="Orn_DAP_Arg_deC"/>
    <property type="match status" value="1"/>
</dbReference>
<evidence type="ECO:0000256" key="4">
    <source>
        <dbReference type="RuleBase" id="RU003737"/>
    </source>
</evidence>
<dbReference type="GO" id="GO:0008836">
    <property type="term" value="F:diaminopimelate decarboxylase activity"/>
    <property type="evidence" value="ECO:0007669"/>
    <property type="project" value="UniProtKB-EC"/>
</dbReference>
<dbReference type="SUPFAM" id="SSF50621">
    <property type="entry name" value="Alanine racemase C-terminal domain-like"/>
    <property type="match status" value="1"/>
</dbReference>
<feature type="domain" description="Orn/DAP/Arg decarboxylase 2 N-terminal" evidence="6">
    <location>
        <begin position="26"/>
        <end position="256"/>
    </location>
</feature>
<dbReference type="Proteomes" id="UP000649753">
    <property type="component" value="Unassembled WGS sequence"/>
</dbReference>
<comment type="cofactor">
    <cofactor evidence="1 3">
        <name>pyridoxal 5'-phosphate</name>
        <dbReference type="ChEBI" id="CHEBI:597326"/>
    </cofactor>
</comment>
<reference evidence="7" key="1">
    <citation type="submission" date="2020-10" db="EMBL/GenBank/DDBJ databases">
        <title>Sequencing the genomes of 1000 actinobacteria strains.</title>
        <authorList>
            <person name="Klenk H.-P."/>
        </authorList>
    </citation>
    <scope>NUCLEOTIDE SEQUENCE</scope>
    <source>
        <strain evidence="7">DSM 46832</strain>
    </source>
</reference>
<keyword evidence="2 3" id="KW-0663">Pyridoxal phosphate</keyword>
<dbReference type="Gene3D" id="2.40.37.10">
    <property type="entry name" value="Lyase, Ornithine Decarboxylase, Chain A, domain 1"/>
    <property type="match status" value="1"/>
</dbReference>
<dbReference type="EC" id="4.1.1.20" evidence="7"/>
<dbReference type="InterPro" id="IPR022643">
    <property type="entry name" value="De-COase2_C"/>
</dbReference>
<name>A0A927M609_9ACTN</name>
<evidence type="ECO:0000256" key="2">
    <source>
        <dbReference type="ARBA" id="ARBA00022898"/>
    </source>
</evidence>
<dbReference type="InterPro" id="IPR000183">
    <property type="entry name" value="Orn/DAP/Arg_de-COase"/>
</dbReference>
<feature type="domain" description="Orn/DAP/Arg decarboxylase 2 C-terminal" evidence="5">
    <location>
        <begin position="14"/>
        <end position="362"/>
    </location>
</feature>
<evidence type="ECO:0000256" key="1">
    <source>
        <dbReference type="ARBA" id="ARBA00001933"/>
    </source>
</evidence>
<evidence type="ECO:0000313" key="8">
    <source>
        <dbReference type="Proteomes" id="UP000649753"/>
    </source>
</evidence>
<dbReference type="InterPro" id="IPR029066">
    <property type="entry name" value="PLP-binding_barrel"/>
</dbReference>
<sequence length="391" mass="41066">MTTHVPAAPQSPTYIYDLAGLAGSAAAIRSALPAGVELLYAMKANPDPGILRTLAPYVHGFEAASGGELRHLAEVLPGSAPAAFGGPGKTDPELAAGLAAEVRRFHVESPTELRRLGLLAQARGVVADVLLRVNLPVPVDGAVLVMGGRATPFGMSPEQARETARLDVPGVRVRGVHAHLGSGLSAPAAAAVARAVVDWAVAELDASEVNVGGGMAVDYTDPEARFDWVGYGSALDDLLSAYPGRTLRIEPGRAMTVHCGWYLTEVLDVKEAGGEWFVVVAGGTHHLRTPAAKQHSQPFTVLPRPDWAYPFARPVTGPGPVTIVGQLCTPKDVLARIPDGGGHLPAPGRIAVGDTIAFGMAGAYAWNISHRDFLMHDPPEFRTGRLTDLYH</sequence>
<feature type="modified residue" description="N6-(pyridoxal phosphate)lysine" evidence="3">
    <location>
        <position position="43"/>
    </location>
</feature>
<gene>
    <name evidence="7" type="ORF">H4W31_002904</name>
</gene>
<keyword evidence="7" id="KW-0456">Lyase</keyword>
<dbReference type="SUPFAM" id="SSF51419">
    <property type="entry name" value="PLP-binding barrel"/>
    <property type="match status" value="1"/>
</dbReference>
<organism evidence="7 8">
    <name type="scientific">Plantactinospora soyae</name>
    <dbReference type="NCBI Taxonomy" id="1544732"/>
    <lineage>
        <taxon>Bacteria</taxon>
        <taxon>Bacillati</taxon>
        <taxon>Actinomycetota</taxon>
        <taxon>Actinomycetes</taxon>
        <taxon>Micromonosporales</taxon>
        <taxon>Micromonosporaceae</taxon>
        <taxon>Plantactinospora</taxon>
    </lineage>
</organism>
<dbReference type="AlphaFoldDB" id="A0A927M609"/>
<dbReference type="EMBL" id="JADBEB010000001">
    <property type="protein sequence ID" value="MBE1487266.1"/>
    <property type="molecule type" value="Genomic_DNA"/>
</dbReference>
<evidence type="ECO:0000256" key="3">
    <source>
        <dbReference type="PIRSR" id="PIRSR600183-50"/>
    </source>
</evidence>
<keyword evidence="8" id="KW-1185">Reference proteome</keyword>
<dbReference type="PANTHER" id="PTHR43727">
    <property type="entry name" value="DIAMINOPIMELATE DECARBOXYLASE"/>
    <property type="match status" value="1"/>
</dbReference>
<dbReference type="GO" id="GO:0009089">
    <property type="term" value="P:lysine biosynthetic process via diaminopimelate"/>
    <property type="evidence" value="ECO:0007669"/>
    <property type="project" value="TreeGrafter"/>
</dbReference>
<evidence type="ECO:0000259" key="6">
    <source>
        <dbReference type="Pfam" id="PF02784"/>
    </source>
</evidence>
<accession>A0A927M609</accession>
<evidence type="ECO:0000259" key="5">
    <source>
        <dbReference type="Pfam" id="PF00278"/>
    </source>
</evidence>
<feature type="active site" description="Proton donor" evidence="3">
    <location>
        <position position="328"/>
    </location>
</feature>
<dbReference type="Gene3D" id="3.20.20.10">
    <property type="entry name" value="Alanine racemase"/>
    <property type="match status" value="1"/>
</dbReference>
<dbReference type="PRINTS" id="PR01179">
    <property type="entry name" value="ODADCRBXLASE"/>
</dbReference>
<evidence type="ECO:0000313" key="7">
    <source>
        <dbReference type="EMBL" id="MBE1487266.1"/>
    </source>
</evidence>
<dbReference type="InterPro" id="IPR009006">
    <property type="entry name" value="Ala_racemase/Decarboxylase_C"/>
</dbReference>
<dbReference type="RefSeq" id="WP_318783197.1">
    <property type="nucleotide sequence ID" value="NZ_JADBEB010000001.1"/>
</dbReference>
<comment type="caution">
    <text evidence="7">The sequence shown here is derived from an EMBL/GenBank/DDBJ whole genome shotgun (WGS) entry which is preliminary data.</text>
</comment>
<dbReference type="PANTHER" id="PTHR43727:SF2">
    <property type="entry name" value="GROUP IV DECARBOXYLASE"/>
    <property type="match status" value="1"/>
</dbReference>
<proteinExistence type="inferred from homology"/>
<comment type="similarity">
    <text evidence="4">Belongs to the Orn/Lys/Arg decarboxylase class-II family.</text>
</comment>
<dbReference type="InterPro" id="IPR022644">
    <property type="entry name" value="De-COase2_N"/>
</dbReference>
<protein>
    <submittedName>
        <fullName evidence="7">Diaminopimelate decarboxylase</fullName>
        <ecNumber evidence="7">4.1.1.20</ecNumber>
    </submittedName>
</protein>
<dbReference type="Pfam" id="PF02784">
    <property type="entry name" value="Orn_Arg_deC_N"/>
    <property type="match status" value="1"/>
</dbReference>